<dbReference type="EMBL" id="CP071090">
    <property type="protein sequence ID" value="QSQ27022.1"/>
    <property type="molecule type" value="Genomic_DNA"/>
</dbReference>
<evidence type="ECO:0000259" key="1">
    <source>
        <dbReference type="PROSITE" id="PS51186"/>
    </source>
</evidence>
<organism evidence="2 3">
    <name type="scientific">Pyxidicoccus parkwayensis</name>
    <dbReference type="NCBI Taxonomy" id="2813578"/>
    <lineage>
        <taxon>Bacteria</taxon>
        <taxon>Pseudomonadati</taxon>
        <taxon>Myxococcota</taxon>
        <taxon>Myxococcia</taxon>
        <taxon>Myxococcales</taxon>
        <taxon>Cystobacterineae</taxon>
        <taxon>Myxococcaceae</taxon>
        <taxon>Pyxidicoccus</taxon>
    </lineage>
</organism>
<protein>
    <submittedName>
        <fullName evidence="2">GNAT family N-acetyltransferase</fullName>
    </submittedName>
</protein>
<dbReference type="PANTHER" id="PTHR48079">
    <property type="entry name" value="PROTEIN YEEZ"/>
    <property type="match status" value="1"/>
</dbReference>
<dbReference type="RefSeq" id="WP_206728550.1">
    <property type="nucleotide sequence ID" value="NZ_CP071090.1"/>
</dbReference>
<dbReference type="SUPFAM" id="SSF51735">
    <property type="entry name" value="NAD(P)-binding Rossmann-fold domains"/>
    <property type="match status" value="1"/>
</dbReference>
<name>A0ABX7P997_9BACT</name>
<dbReference type="Proteomes" id="UP000662747">
    <property type="component" value="Chromosome"/>
</dbReference>
<dbReference type="InterPro" id="IPR016181">
    <property type="entry name" value="Acyl_CoA_acyltransferase"/>
</dbReference>
<keyword evidence="3" id="KW-1185">Reference proteome</keyword>
<evidence type="ECO:0000313" key="3">
    <source>
        <dbReference type="Proteomes" id="UP000662747"/>
    </source>
</evidence>
<dbReference type="Pfam" id="PF00583">
    <property type="entry name" value="Acetyltransf_1"/>
    <property type="match status" value="1"/>
</dbReference>
<reference evidence="2 3" key="1">
    <citation type="submission" date="2021-02" db="EMBL/GenBank/DDBJ databases">
        <title>De Novo genome assembly of isolated myxobacteria.</title>
        <authorList>
            <person name="Stevens D.C."/>
        </authorList>
    </citation>
    <scope>NUCLEOTIDE SEQUENCE [LARGE SCALE GENOMIC DNA]</scope>
    <source>
        <strain evidence="3">SCPEA02</strain>
    </source>
</reference>
<dbReference type="InterPro" id="IPR051783">
    <property type="entry name" value="NAD(P)-dependent_oxidoreduct"/>
</dbReference>
<dbReference type="Gene3D" id="3.40.630.30">
    <property type="match status" value="1"/>
</dbReference>
<dbReference type="SUPFAM" id="SSF55729">
    <property type="entry name" value="Acyl-CoA N-acyltransferases (Nat)"/>
    <property type="match status" value="1"/>
</dbReference>
<dbReference type="InterPro" id="IPR000182">
    <property type="entry name" value="GNAT_dom"/>
</dbReference>
<dbReference type="Gene3D" id="3.40.50.720">
    <property type="entry name" value="NAD(P)-binding Rossmann-like Domain"/>
    <property type="match status" value="1"/>
</dbReference>
<dbReference type="PROSITE" id="PS51186">
    <property type="entry name" value="GNAT"/>
    <property type="match status" value="1"/>
</dbReference>
<evidence type="ECO:0000313" key="2">
    <source>
        <dbReference type="EMBL" id="QSQ27022.1"/>
    </source>
</evidence>
<dbReference type="InterPro" id="IPR036291">
    <property type="entry name" value="NAD(P)-bd_dom_sf"/>
</dbReference>
<proteinExistence type="predicted"/>
<sequence length="437" mass="47348">MTPPLVLLGSGYTLTRLGVAEARAGRDVLAATRDAARRAELERAGARVTSLEDALSQTDGAQVVVSVPPDAGLDARIAESLARHPPSRLVYLSSTGVYGGARGHVDEDTPVEPNSPSARGRIDAESRFLPLGAVVLRIAGIYGPERSTLARLHAGAIRLPERGGGRISRVHVDDLVEAIRVALQRGEPSAIYCVADDRPASQEETVTWLCERLGLPSPPRVPLESLHESLRGDRAVSNARLKARGWWLRYPDYVAGFTALLEAEGRASGPAPLTVRRLRLDEAEVFWALRLRALREHPEAFGASPEEDEVRPMEQVRARLSGDSQFVMGAFDGERLVGMAGLKRQDGRKSAHKAFIWGMYVAPEARSRGVGRKLITALLEEARKMPGVERITLAVTVGNAPAQTLYRALGFRTYGVEPAALKIGGAYVDEELMCLPL</sequence>
<dbReference type="InterPro" id="IPR001509">
    <property type="entry name" value="Epimerase_deHydtase"/>
</dbReference>
<accession>A0ABX7P997</accession>
<feature type="domain" description="N-acetyltransferase" evidence="1">
    <location>
        <begin position="273"/>
        <end position="437"/>
    </location>
</feature>
<gene>
    <name evidence="2" type="ORF">JY651_19815</name>
</gene>
<dbReference type="Pfam" id="PF01370">
    <property type="entry name" value="Epimerase"/>
    <property type="match status" value="1"/>
</dbReference>
<dbReference type="CDD" id="cd04301">
    <property type="entry name" value="NAT_SF"/>
    <property type="match status" value="1"/>
</dbReference>
<dbReference type="PANTHER" id="PTHR48079:SF6">
    <property type="entry name" value="NAD(P)-BINDING DOMAIN-CONTAINING PROTEIN-RELATED"/>
    <property type="match status" value="1"/>
</dbReference>